<protein>
    <submittedName>
        <fullName evidence="2">Uncharacterized protein</fullName>
    </submittedName>
</protein>
<dbReference type="EMBL" id="DVJN01000227">
    <property type="protein sequence ID" value="HIS93754.1"/>
    <property type="molecule type" value="Genomic_DNA"/>
</dbReference>
<proteinExistence type="predicted"/>
<dbReference type="Proteomes" id="UP000824140">
    <property type="component" value="Unassembled WGS sequence"/>
</dbReference>
<reference evidence="2" key="2">
    <citation type="journal article" date="2021" name="PeerJ">
        <title>Extensive microbial diversity within the chicken gut microbiome revealed by metagenomics and culture.</title>
        <authorList>
            <person name="Gilroy R."/>
            <person name="Ravi A."/>
            <person name="Getino M."/>
            <person name="Pursley I."/>
            <person name="Horton D.L."/>
            <person name="Alikhan N.F."/>
            <person name="Baker D."/>
            <person name="Gharbi K."/>
            <person name="Hall N."/>
            <person name="Watson M."/>
            <person name="Adriaenssens E.M."/>
            <person name="Foster-Nyarko E."/>
            <person name="Jarju S."/>
            <person name="Secka A."/>
            <person name="Antonio M."/>
            <person name="Oren A."/>
            <person name="Chaudhuri R.R."/>
            <person name="La Ragione R."/>
            <person name="Hildebrand F."/>
            <person name="Pallen M.J."/>
        </authorList>
    </citation>
    <scope>NUCLEOTIDE SEQUENCE</scope>
    <source>
        <strain evidence="2">13766</strain>
    </source>
</reference>
<organism evidence="2 3">
    <name type="scientific">Candidatus Alectryocaccomicrobium excrementavium</name>
    <dbReference type="NCBI Taxonomy" id="2840668"/>
    <lineage>
        <taxon>Bacteria</taxon>
        <taxon>Bacillati</taxon>
        <taxon>Bacillota</taxon>
        <taxon>Clostridia</taxon>
        <taxon>Candidatus Alectryocaccomicrobium</taxon>
    </lineage>
</organism>
<evidence type="ECO:0000256" key="1">
    <source>
        <dbReference type="SAM" id="Phobius"/>
    </source>
</evidence>
<reference evidence="2" key="1">
    <citation type="submission" date="2020-10" db="EMBL/GenBank/DDBJ databases">
        <authorList>
            <person name="Gilroy R."/>
        </authorList>
    </citation>
    <scope>NUCLEOTIDE SEQUENCE</scope>
    <source>
        <strain evidence="2">13766</strain>
    </source>
</reference>
<keyword evidence="1" id="KW-0472">Membrane</keyword>
<dbReference type="AlphaFoldDB" id="A0A9D1G286"/>
<feature type="transmembrane region" description="Helical" evidence="1">
    <location>
        <begin position="12"/>
        <end position="30"/>
    </location>
</feature>
<evidence type="ECO:0000313" key="2">
    <source>
        <dbReference type="EMBL" id="HIS93754.1"/>
    </source>
</evidence>
<comment type="caution">
    <text evidence="2">The sequence shown here is derived from an EMBL/GenBank/DDBJ whole genome shotgun (WGS) entry which is preliminary data.</text>
</comment>
<gene>
    <name evidence="2" type="ORF">IAA84_12130</name>
</gene>
<sequence length="329" mass="35667">MIKRRFPQRALAYGLSAFLAFSAVLLSLYLPDTLARLGDGALLQQAHEESFSWTGYRAREWREGAQLFLLDEARSGGAATLSLGNAENAPELPTAVEALFLIILLDARQDGVLAVEHGVLRGEWEGIAVEEEYDVFTYRDAERVCRIYASAQSGTIARAEWESKDTQNFAERLLSMVESYNALAQAEKDAIAADEGGRGTRQFLWTSACDVLGLEFRRYLNGMEAALLLGQAGLSSQAADAAAFPAAQSGGNGEENYAIAGDSLSAEAPQFSGENAVQSASDVFLILGEWENALDARDMPIVFVDAENRYEVHLKAQDGALVFALLPAI</sequence>
<keyword evidence="1" id="KW-0812">Transmembrane</keyword>
<accession>A0A9D1G286</accession>
<keyword evidence="1" id="KW-1133">Transmembrane helix</keyword>
<evidence type="ECO:0000313" key="3">
    <source>
        <dbReference type="Proteomes" id="UP000824140"/>
    </source>
</evidence>
<name>A0A9D1G286_9FIRM</name>